<protein>
    <submittedName>
        <fullName evidence="1">Uncharacterized protein</fullName>
    </submittedName>
</protein>
<sequence>MNKLPIEIQNKIWEFYYSNLHYTNVILELNKRITICDKIISNEIGGFSQEICLLQFYSKELSKVYEKDELKRRIFQISFYNFGAPRIF</sequence>
<dbReference type="AlphaFoldDB" id="A0A6C0FAJ5"/>
<evidence type="ECO:0000313" key="1">
    <source>
        <dbReference type="EMBL" id="QHT38074.1"/>
    </source>
</evidence>
<accession>A0A6C0FAJ5</accession>
<organism evidence="1">
    <name type="scientific">viral metagenome</name>
    <dbReference type="NCBI Taxonomy" id="1070528"/>
    <lineage>
        <taxon>unclassified sequences</taxon>
        <taxon>metagenomes</taxon>
        <taxon>organismal metagenomes</taxon>
    </lineage>
</organism>
<proteinExistence type="predicted"/>
<dbReference type="EMBL" id="MN738825">
    <property type="protein sequence ID" value="QHT38074.1"/>
    <property type="molecule type" value="Genomic_DNA"/>
</dbReference>
<reference evidence="1" key="1">
    <citation type="journal article" date="2020" name="Nature">
        <title>Giant virus diversity and host interactions through global metagenomics.</title>
        <authorList>
            <person name="Schulz F."/>
            <person name="Roux S."/>
            <person name="Paez-Espino D."/>
            <person name="Jungbluth S."/>
            <person name="Walsh D.A."/>
            <person name="Denef V.J."/>
            <person name="McMahon K.D."/>
            <person name="Konstantinidis K.T."/>
            <person name="Eloe-Fadrosh E.A."/>
            <person name="Kyrpides N.C."/>
            <person name="Woyke T."/>
        </authorList>
    </citation>
    <scope>NUCLEOTIDE SEQUENCE</scope>
    <source>
        <strain evidence="1">GVMAG-S-ERX556049-19</strain>
    </source>
</reference>
<name>A0A6C0FAJ5_9ZZZZ</name>